<name>A0A1Y2GKE8_9FUNG</name>
<evidence type="ECO:0000313" key="4">
    <source>
        <dbReference type="Proteomes" id="UP000193648"/>
    </source>
</evidence>
<dbReference type="Proteomes" id="UP000193648">
    <property type="component" value="Unassembled WGS sequence"/>
</dbReference>
<protein>
    <submittedName>
        <fullName evidence="3">Uncharacterized protein</fullName>
    </submittedName>
</protein>
<dbReference type="OrthoDB" id="3339358at2759"/>
<dbReference type="RefSeq" id="XP_021880537.1">
    <property type="nucleotide sequence ID" value="XM_022026614.1"/>
</dbReference>
<organism evidence="3 4">
    <name type="scientific">Lobosporangium transversale</name>
    <dbReference type="NCBI Taxonomy" id="64571"/>
    <lineage>
        <taxon>Eukaryota</taxon>
        <taxon>Fungi</taxon>
        <taxon>Fungi incertae sedis</taxon>
        <taxon>Mucoromycota</taxon>
        <taxon>Mortierellomycotina</taxon>
        <taxon>Mortierellomycetes</taxon>
        <taxon>Mortierellales</taxon>
        <taxon>Mortierellaceae</taxon>
        <taxon>Lobosporangium</taxon>
    </lineage>
</organism>
<feature type="transmembrane region" description="Helical" evidence="2">
    <location>
        <begin position="234"/>
        <end position="253"/>
    </location>
</feature>
<proteinExistence type="predicted"/>
<evidence type="ECO:0000256" key="1">
    <source>
        <dbReference type="SAM" id="MobiDB-lite"/>
    </source>
</evidence>
<gene>
    <name evidence="3" type="ORF">BCR41DRAFT_371571</name>
</gene>
<dbReference type="InParanoid" id="A0A1Y2GKE8"/>
<keyword evidence="2" id="KW-1133">Transmembrane helix</keyword>
<evidence type="ECO:0000313" key="3">
    <source>
        <dbReference type="EMBL" id="ORZ13456.1"/>
    </source>
</evidence>
<feature type="transmembrane region" description="Helical" evidence="2">
    <location>
        <begin position="322"/>
        <end position="342"/>
    </location>
</feature>
<dbReference type="AlphaFoldDB" id="A0A1Y2GKE8"/>
<evidence type="ECO:0000256" key="2">
    <source>
        <dbReference type="SAM" id="Phobius"/>
    </source>
</evidence>
<feature type="transmembrane region" description="Helical" evidence="2">
    <location>
        <begin position="274"/>
        <end position="293"/>
    </location>
</feature>
<feature type="transmembrane region" description="Helical" evidence="2">
    <location>
        <begin position="197"/>
        <end position="214"/>
    </location>
</feature>
<reference evidence="3 4" key="1">
    <citation type="submission" date="2016-07" db="EMBL/GenBank/DDBJ databases">
        <title>Pervasive Adenine N6-methylation of Active Genes in Fungi.</title>
        <authorList>
            <consortium name="DOE Joint Genome Institute"/>
            <person name="Mondo S.J."/>
            <person name="Dannebaum R.O."/>
            <person name="Kuo R.C."/>
            <person name="Labutti K."/>
            <person name="Haridas S."/>
            <person name="Kuo A."/>
            <person name="Salamov A."/>
            <person name="Ahrendt S.R."/>
            <person name="Lipzen A."/>
            <person name="Sullivan W."/>
            <person name="Andreopoulos W.B."/>
            <person name="Clum A."/>
            <person name="Lindquist E."/>
            <person name="Daum C."/>
            <person name="Ramamoorthy G.K."/>
            <person name="Gryganskyi A."/>
            <person name="Culley D."/>
            <person name="Magnuson J.K."/>
            <person name="James T.Y."/>
            <person name="O'Malley M.A."/>
            <person name="Stajich J.E."/>
            <person name="Spatafora J.W."/>
            <person name="Visel A."/>
            <person name="Grigoriev I.V."/>
        </authorList>
    </citation>
    <scope>NUCLEOTIDE SEQUENCE [LARGE SCALE GENOMIC DNA]</scope>
    <source>
        <strain evidence="3 4">NRRL 3116</strain>
    </source>
</reference>
<dbReference type="GeneID" id="33568457"/>
<comment type="caution">
    <text evidence="3">The sequence shown here is derived from an EMBL/GenBank/DDBJ whole genome shotgun (WGS) entry which is preliminary data.</text>
</comment>
<keyword evidence="4" id="KW-1185">Reference proteome</keyword>
<dbReference type="EMBL" id="MCFF01000023">
    <property type="protein sequence ID" value="ORZ13456.1"/>
    <property type="molecule type" value="Genomic_DNA"/>
</dbReference>
<keyword evidence="2" id="KW-0472">Membrane</keyword>
<feature type="transmembrane region" description="Helical" evidence="2">
    <location>
        <begin position="398"/>
        <end position="419"/>
    </location>
</feature>
<keyword evidence="2" id="KW-0812">Transmembrane</keyword>
<dbReference type="STRING" id="64571.A0A1Y2GKE8"/>
<accession>A0A1Y2GKE8</accession>
<feature type="transmembrane region" description="Helical" evidence="2">
    <location>
        <begin position="136"/>
        <end position="153"/>
    </location>
</feature>
<feature type="region of interest" description="Disordered" evidence="1">
    <location>
        <begin position="1"/>
        <end position="42"/>
    </location>
</feature>
<sequence>MVVPSSSSSLSQQRNFSQQLHSALSPNHLNPHSSNSAYSSYASSISSVPGSRPASPASMNAGITINVPSPPPSPTAYQLKTFVSSAPSTPPVSTVINVGTPNNLTPSSSSSSYFPNVNTAPPQSTSVSLLSLLTQPVTRMVLVLTFIISAVALGGKFPEHCTAPTHVIHSREYLSLLASPFVVPLAPSILIGAQLNLVSSLVLAVSNILSLAIFEDHLTSIFNGDGSRIFRNLFVIIMVLTMAFRQLSGFIFSRSTGWAIPVLFFSDSMYECNLGLAPYLFALLIIQALFPISNEKPTSLWNLRRSHIQLFLCLINVVPKTIVWWAGTGMVVGFFSAMIIWFQRQRGRWGGKVKASAAEKQFWEAEVFENILEDDEAFSDSTLAGESAAPFREKKAGVSCWIALAHVIPTFLIGLLILISSNQIHTFQPDVPNAILNSSIEPQTPYLLTLILMTAPRKQGAAYIKETLTSYLNNFPDEEVDPLYSRIQIVVYTHFSDFPAYDEANAYFDKIPKARKHVKWMREAGFEKNHRLHLLSAIRKIGTMEESVYLGIMEDDFPFCEGGWQEMLNTIYAANRQVQDHCGVFVGTGGSGLIFKRSVALTASFILENDMQVFANGMLPPPPDITLQNCMLGEHDFCSSCAGTIVTSKTLLQRHLGYNSSSSRDGYDEDEFQCGWRQPFNGLPDVHSL</sequence>